<dbReference type="InterPro" id="IPR050832">
    <property type="entry name" value="Bact_Acetyltransf"/>
</dbReference>
<reference evidence="4 5" key="1">
    <citation type="submission" date="2018-02" db="EMBL/GenBank/DDBJ databases">
        <title>Genomic Encyclopedia of Archaeal and Bacterial Type Strains, Phase II (KMG-II): from individual species to whole genera.</title>
        <authorList>
            <person name="Goeker M."/>
        </authorList>
    </citation>
    <scope>NUCLEOTIDE SEQUENCE [LARGE SCALE GENOMIC DNA]</scope>
    <source>
        <strain evidence="4 5">DSM 22857</strain>
    </source>
</reference>
<organism evidence="4 5">
    <name type="scientific">Kineococcus xinjiangensis</name>
    <dbReference type="NCBI Taxonomy" id="512762"/>
    <lineage>
        <taxon>Bacteria</taxon>
        <taxon>Bacillati</taxon>
        <taxon>Actinomycetota</taxon>
        <taxon>Actinomycetes</taxon>
        <taxon>Kineosporiales</taxon>
        <taxon>Kineosporiaceae</taxon>
        <taxon>Kineococcus</taxon>
    </lineage>
</organism>
<sequence>MLDAPDRDRPVEVLRWYPGSPRTADLTVLLTGYHLRTEAEKGDAPDGVAGLPERYRREVLDPAAAYAGCTVVLAAVAGRAVACVVLTAPLDGCSEVKRLWVDPTARRRGIAAALLEEVAGAAREAGADTLRLSVWRWRGPAVALYRQAGFEVVPPWGPREGLLCMQRRL</sequence>
<evidence type="ECO:0000256" key="1">
    <source>
        <dbReference type="ARBA" id="ARBA00022679"/>
    </source>
</evidence>
<dbReference type="InterPro" id="IPR000182">
    <property type="entry name" value="GNAT_dom"/>
</dbReference>
<gene>
    <name evidence="4" type="ORF">CLV92_107103</name>
</gene>
<dbReference type="EMBL" id="PTJD01000007">
    <property type="protein sequence ID" value="PPK94600.1"/>
    <property type="molecule type" value="Genomic_DNA"/>
</dbReference>
<dbReference type="CDD" id="cd04301">
    <property type="entry name" value="NAT_SF"/>
    <property type="match status" value="1"/>
</dbReference>
<name>A0A2S6IKB6_9ACTN</name>
<proteinExistence type="predicted"/>
<evidence type="ECO:0000313" key="4">
    <source>
        <dbReference type="EMBL" id="PPK94600.1"/>
    </source>
</evidence>
<evidence type="ECO:0000259" key="3">
    <source>
        <dbReference type="PROSITE" id="PS51186"/>
    </source>
</evidence>
<dbReference type="PROSITE" id="PS51186">
    <property type="entry name" value="GNAT"/>
    <property type="match status" value="1"/>
</dbReference>
<keyword evidence="5" id="KW-1185">Reference proteome</keyword>
<dbReference type="Proteomes" id="UP000239485">
    <property type="component" value="Unassembled WGS sequence"/>
</dbReference>
<evidence type="ECO:0000256" key="2">
    <source>
        <dbReference type="ARBA" id="ARBA00023315"/>
    </source>
</evidence>
<protein>
    <submittedName>
        <fullName evidence="4">Acetyltransferase (GNAT) family protein</fullName>
    </submittedName>
</protein>
<keyword evidence="1 4" id="KW-0808">Transferase</keyword>
<dbReference type="RefSeq" id="WP_104432914.1">
    <property type="nucleotide sequence ID" value="NZ_PTJD01000007.1"/>
</dbReference>
<dbReference type="PANTHER" id="PTHR43877">
    <property type="entry name" value="AMINOALKYLPHOSPHONATE N-ACETYLTRANSFERASE-RELATED-RELATED"/>
    <property type="match status" value="1"/>
</dbReference>
<dbReference type="OrthoDB" id="2935121at2"/>
<dbReference type="SUPFAM" id="SSF55729">
    <property type="entry name" value="Acyl-CoA N-acyltransferases (Nat)"/>
    <property type="match status" value="1"/>
</dbReference>
<accession>A0A2S6IKB6</accession>
<feature type="domain" description="N-acetyltransferase" evidence="3">
    <location>
        <begin position="19"/>
        <end position="169"/>
    </location>
</feature>
<evidence type="ECO:0000313" key="5">
    <source>
        <dbReference type="Proteomes" id="UP000239485"/>
    </source>
</evidence>
<dbReference type="GO" id="GO:0016747">
    <property type="term" value="F:acyltransferase activity, transferring groups other than amino-acyl groups"/>
    <property type="evidence" value="ECO:0007669"/>
    <property type="project" value="InterPro"/>
</dbReference>
<dbReference type="Gene3D" id="3.40.630.30">
    <property type="match status" value="1"/>
</dbReference>
<keyword evidence="2" id="KW-0012">Acyltransferase</keyword>
<dbReference type="PANTHER" id="PTHR43877:SF2">
    <property type="entry name" value="AMINOALKYLPHOSPHONATE N-ACETYLTRANSFERASE-RELATED"/>
    <property type="match status" value="1"/>
</dbReference>
<dbReference type="Pfam" id="PF00583">
    <property type="entry name" value="Acetyltransf_1"/>
    <property type="match status" value="1"/>
</dbReference>
<dbReference type="AlphaFoldDB" id="A0A2S6IKB6"/>
<comment type="caution">
    <text evidence="4">The sequence shown here is derived from an EMBL/GenBank/DDBJ whole genome shotgun (WGS) entry which is preliminary data.</text>
</comment>
<dbReference type="InterPro" id="IPR016181">
    <property type="entry name" value="Acyl_CoA_acyltransferase"/>
</dbReference>